<feature type="chain" id="PRO_5008265856" evidence="1">
    <location>
        <begin position="18"/>
        <end position="150"/>
    </location>
</feature>
<sequence>MQFISAIVLALAAAAAAMPSPGKAPRDIMASLKRDPTGQGFTHLGSDNVVRTLDRRLQVVDAAPLDSRAENWVRTPEASILEEIKEAIARSNQQIESRSSKPRDVLDDRQESCVSENCPNDEYCQGLYIYGYNCSSCYIVSAGIGNCQEF</sequence>
<accession>A0A194UUD7</accession>
<evidence type="ECO:0000313" key="2">
    <source>
        <dbReference type="EMBL" id="KUI55229.1"/>
    </source>
</evidence>
<keyword evidence="3" id="KW-1185">Reference proteome</keyword>
<reference evidence="3" key="1">
    <citation type="submission" date="2014-12" db="EMBL/GenBank/DDBJ databases">
        <title>Genome Sequence of Valsa Canker Pathogens Uncovers a Specific Adaption of Colonization on Woody Bark.</title>
        <authorList>
            <person name="Yin Z."/>
            <person name="Liu H."/>
            <person name="Gao X."/>
            <person name="Li Z."/>
            <person name="Song N."/>
            <person name="Ke X."/>
            <person name="Dai Q."/>
            <person name="Wu Y."/>
            <person name="Sun Y."/>
            <person name="Xu J.-R."/>
            <person name="Kang Z.K."/>
            <person name="Wang L."/>
            <person name="Huang L."/>
        </authorList>
    </citation>
    <scope>NUCLEOTIDE SEQUENCE [LARGE SCALE GENOMIC DNA]</scope>
    <source>
        <strain evidence="3">SXYL134</strain>
    </source>
</reference>
<proteinExistence type="predicted"/>
<dbReference type="EMBL" id="KN714679">
    <property type="protein sequence ID" value="KUI55229.1"/>
    <property type="molecule type" value="Genomic_DNA"/>
</dbReference>
<dbReference type="AlphaFoldDB" id="A0A194UUD7"/>
<dbReference type="OrthoDB" id="3660917at2759"/>
<keyword evidence="1" id="KW-0732">Signal</keyword>
<gene>
    <name evidence="2" type="ORF">VP1G_02700</name>
</gene>
<protein>
    <submittedName>
        <fullName evidence="2">Uncharacterized protein</fullName>
    </submittedName>
</protein>
<dbReference type="Proteomes" id="UP000078576">
    <property type="component" value="Unassembled WGS sequence"/>
</dbReference>
<organism evidence="2 3">
    <name type="scientific">Cytospora mali</name>
    <name type="common">Apple Valsa canker fungus</name>
    <name type="synonym">Valsa mali</name>
    <dbReference type="NCBI Taxonomy" id="578113"/>
    <lineage>
        <taxon>Eukaryota</taxon>
        <taxon>Fungi</taxon>
        <taxon>Dikarya</taxon>
        <taxon>Ascomycota</taxon>
        <taxon>Pezizomycotina</taxon>
        <taxon>Sordariomycetes</taxon>
        <taxon>Sordariomycetidae</taxon>
        <taxon>Diaporthales</taxon>
        <taxon>Cytosporaceae</taxon>
        <taxon>Cytospora</taxon>
    </lineage>
</organism>
<evidence type="ECO:0000313" key="3">
    <source>
        <dbReference type="Proteomes" id="UP000078576"/>
    </source>
</evidence>
<feature type="signal peptide" evidence="1">
    <location>
        <begin position="1"/>
        <end position="17"/>
    </location>
</feature>
<name>A0A194UUD7_CYTMA</name>
<evidence type="ECO:0000256" key="1">
    <source>
        <dbReference type="SAM" id="SignalP"/>
    </source>
</evidence>